<dbReference type="AlphaFoldDB" id="X0MJW9"/>
<dbReference type="EMBL" id="JH657920">
    <property type="protein sequence ID" value="EXM33711.1"/>
    <property type="molecule type" value="Genomic_DNA"/>
</dbReference>
<evidence type="ECO:0000313" key="1">
    <source>
        <dbReference type="EMBL" id="EXM33711.1"/>
    </source>
</evidence>
<dbReference type="HOGENOM" id="CLU_1722443_0_0_1"/>
<organism evidence="1">
    <name type="scientific">Fusarium oxysporum f. sp. vasinfectum 25433</name>
    <dbReference type="NCBI Taxonomy" id="1089449"/>
    <lineage>
        <taxon>Eukaryota</taxon>
        <taxon>Fungi</taxon>
        <taxon>Dikarya</taxon>
        <taxon>Ascomycota</taxon>
        <taxon>Pezizomycotina</taxon>
        <taxon>Sordariomycetes</taxon>
        <taxon>Hypocreomycetidae</taxon>
        <taxon>Hypocreales</taxon>
        <taxon>Nectriaceae</taxon>
        <taxon>Fusarium</taxon>
        <taxon>Fusarium oxysporum species complex</taxon>
    </lineage>
</organism>
<sequence length="152" mass="17497">MTFRRHRNTSCLSDRWIPNLRYSAGNGIRKLTPLSFIRRLYVILKLPRYTNRRRAGSVAHRAKRLRNLFTFEFSVSSKLQFYFSIRNSLKSQVASGLEFDDLEPAFIWLPSFPLPLGVGVRPFCVGEGGIADFWKSGEGNAEEGMAYRGYPR</sequence>
<dbReference type="EMBL" id="JH657920">
    <property type="protein sequence ID" value="EXM33713.1"/>
    <property type="molecule type" value="Genomic_DNA"/>
</dbReference>
<accession>X0MJW9</accession>
<dbReference type="Proteomes" id="UP000030701">
    <property type="component" value="Unassembled WGS sequence"/>
</dbReference>
<name>X0MJW9_FUSOX</name>
<reference evidence="1" key="1">
    <citation type="submission" date="2011-11" db="EMBL/GenBank/DDBJ databases">
        <title>The Genome Sequence of Fusarium oxysporum Cotton.</title>
        <authorList>
            <consortium name="The Broad Institute Genome Sequencing Platform"/>
            <person name="Ma L.-J."/>
            <person name="Gale L.R."/>
            <person name="Schwartz D.C."/>
            <person name="Zhou S."/>
            <person name="Corby-Kistler H."/>
            <person name="Young S.K."/>
            <person name="Zeng Q."/>
            <person name="Gargeya S."/>
            <person name="Fitzgerald M."/>
            <person name="Haas B."/>
            <person name="Abouelleil A."/>
            <person name="Alvarado L."/>
            <person name="Arachchi H.M."/>
            <person name="Berlin A."/>
            <person name="Brown A."/>
            <person name="Chapman S.B."/>
            <person name="Chen Z."/>
            <person name="Dunbar C."/>
            <person name="Freedman E."/>
            <person name="Gearin G."/>
            <person name="Goldberg J."/>
            <person name="Griggs A."/>
            <person name="Gujja S."/>
            <person name="Heiman D."/>
            <person name="Howarth C."/>
            <person name="Larson L."/>
            <person name="Lui A."/>
            <person name="MacDonald P.J.P."/>
            <person name="Montmayeur A."/>
            <person name="Murphy C."/>
            <person name="Neiman D."/>
            <person name="Pearson M."/>
            <person name="Priest M."/>
            <person name="Roberts A."/>
            <person name="Saif S."/>
            <person name="Shea T."/>
            <person name="Shenoy N."/>
            <person name="Sisk P."/>
            <person name="Stolte C."/>
            <person name="Sykes S."/>
            <person name="Wortman J."/>
            <person name="Nusbaum C."/>
            <person name="Birren B."/>
        </authorList>
    </citation>
    <scope>NUCLEOTIDE SEQUENCE [LARGE SCALE GENOMIC DNA]</scope>
    <source>
        <strain evidence="1">25433</strain>
    </source>
</reference>
<gene>
    <name evidence="1" type="ORF">FOTG_02287</name>
</gene>
<dbReference type="EMBL" id="JH657920">
    <property type="protein sequence ID" value="EXM33712.1"/>
    <property type="molecule type" value="Genomic_DNA"/>
</dbReference>
<reference evidence="1" key="2">
    <citation type="submission" date="2012-05" db="EMBL/GenBank/DDBJ databases">
        <title>The Genome Annotation of Fusarium oxysporum Cotton.</title>
        <authorList>
            <consortium name="The Broad Institute Genomics Platform"/>
            <person name="Ma L.-J."/>
            <person name="Corby-Kistler H."/>
            <person name="Broz K."/>
            <person name="Gale L.R."/>
            <person name="Jonkers W."/>
            <person name="O'Donnell K."/>
            <person name="Ploetz R."/>
            <person name="Steinberg C."/>
            <person name="Schwartz D.C."/>
            <person name="VanEtten H."/>
            <person name="Zhou S."/>
            <person name="Young S.K."/>
            <person name="Zeng Q."/>
            <person name="Gargeya S."/>
            <person name="Fitzgerald M."/>
            <person name="Abouelleil A."/>
            <person name="Alvarado L."/>
            <person name="Chapman S.B."/>
            <person name="Gainer-Dewar J."/>
            <person name="Goldberg J."/>
            <person name="Griggs A."/>
            <person name="Gujja S."/>
            <person name="Hansen M."/>
            <person name="Howarth C."/>
            <person name="Imamovic A."/>
            <person name="Ireland A."/>
            <person name="Larimer J."/>
            <person name="McCowan C."/>
            <person name="Murphy C."/>
            <person name="Pearson M."/>
            <person name="Poon T.W."/>
            <person name="Priest M."/>
            <person name="Roberts A."/>
            <person name="Saif S."/>
            <person name="Shea T."/>
            <person name="Sykes S."/>
            <person name="Wortman J."/>
            <person name="Nusbaum C."/>
            <person name="Birren B."/>
        </authorList>
    </citation>
    <scope>NUCLEOTIDE SEQUENCE</scope>
    <source>
        <strain evidence="1">25433</strain>
    </source>
</reference>
<proteinExistence type="predicted"/>
<protein>
    <submittedName>
        <fullName evidence="1">Uncharacterized protein</fullName>
    </submittedName>
</protein>